<evidence type="ECO:0000259" key="1">
    <source>
        <dbReference type="PROSITE" id="PS50011"/>
    </source>
</evidence>
<sequence length="340" mass="38623">MTSKTSNGAVAPPQTPPTWSVIGFSFSDKNTNSELEVMCNGKCFVIHSSADYFSESPELKKRYQFFLEVAEEYEINGVTVEDFWDWIVEPLLPLFRRLPAPDNAGRSTLHDFFKPETFVYTLRAHSEKLIPELDRKRQKEPRFGIFLTDDICAPWPSFSPSEVLICQEKVFGPPSHTPRKVLLNDGTTAFLKLVHRGDKQFLKTELSTYKKIDEARFADKTRVPRLLGLVRDDDNVVFGLILSYIDCQRVTLSCAVQPETPIELREKWVAQIEDTVDQLHDAGIIWGDAKPDNVLIDVNQDAWVTDFDGGYTEGWVPKGLAQTVEGDCVALEKIVEYIRA</sequence>
<comment type="caution">
    <text evidence="2">The sequence shown here is derived from an EMBL/GenBank/DDBJ whole genome shotgun (WGS) entry which is preliminary data.</text>
</comment>
<keyword evidence="2" id="KW-0418">Kinase</keyword>
<protein>
    <submittedName>
        <fullName evidence="2">Protein kinase</fullName>
    </submittedName>
</protein>
<dbReference type="EMBL" id="JXCE01000499">
    <property type="protein sequence ID" value="KPA37004.1"/>
    <property type="molecule type" value="Genomic_DNA"/>
</dbReference>
<dbReference type="InterPro" id="IPR000719">
    <property type="entry name" value="Prot_kinase_dom"/>
</dbReference>
<dbReference type="OrthoDB" id="4062651at2759"/>
<name>A0A0N0V597_FUSLA</name>
<organism evidence="2 3">
    <name type="scientific">Fusarium langsethiae</name>
    <dbReference type="NCBI Taxonomy" id="179993"/>
    <lineage>
        <taxon>Eukaryota</taxon>
        <taxon>Fungi</taxon>
        <taxon>Dikarya</taxon>
        <taxon>Ascomycota</taxon>
        <taxon>Pezizomycotina</taxon>
        <taxon>Sordariomycetes</taxon>
        <taxon>Hypocreomycetidae</taxon>
        <taxon>Hypocreales</taxon>
        <taxon>Nectriaceae</taxon>
        <taxon>Fusarium</taxon>
    </lineage>
</organism>
<dbReference type="GO" id="GO:0004672">
    <property type="term" value="F:protein kinase activity"/>
    <property type="evidence" value="ECO:0007669"/>
    <property type="project" value="InterPro"/>
</dbReference>
<dbReference type="Gene3D" id="1.10.510.10">
    <property type="entry name" value="Transferase(Phosphotransferase) domain 1"/>
    <property type="match status" value="1"/>
</dbReference>
<dbReference type="GO" id="GO:0005524">
    <property type="term" value="F:ATP binding"/>
    <property type="evidence" value="ECO:0007669"/>
    <property type="project" value="InterPro"/>
</dbReference>
<dbReference type="PROSITE" id="PS50011">
    <property type="entry name" value="PROTEIN_KINASE_DOM"/>
    <property type="match status" value="1"/>
</dbReference>
<evidence type="ECO:0000313" key="2">
    <source>
        <dbReference type="EMBL" id="KPA37004.1"/>
    </source>
</evidence>
<keyword evidence="2" id="KW-0808">Transferase</keyword>
<feature type="domain" description="Protein kinase" evidence="1">
    <location>
        <begin position="165"/>
        <end position="340"/>
    </location>
</feature>
<keyword evidence="3" id="KW-1185">Reference proteome</keyword>
<dbReference type="AlphaFoldDB" id="A0A0N0V597"/>
<reference evidence="2 3" key="1">
    <citation type="submission" date="2015-04" db="EMBL/GenBank/DDBJ databases">
        <title>The draft genome sequence of Fusarium langsethiae, a T-2/HT-2 mycotoxin producer.</title>
        <authorList>
            <person name="Lysoe E."/>
            <person name="Divon H.H."/>
            <person name="Terzi V."/>
            <person name="Orru L."/>
            <person name="Lamontanara A."/>
            <person name="Kolseth A.-K."/>
            <person name="Frandsen R.J."/>
            <person name="Nielsen K."/>
            <person name="Thrane U."/>
        </authorList>
    </citation>
    <scope>NUCLEOTIDE SEQUENCE [LARGE SCALE GENOMIC DNA]</scope>
    <source>
        <strain evidence="2 3">Fl201059</strain>
    </source>
</reference>
<evidence type="ECO:0000313" key="3">
    <source>
        <dbReference type="Proteomes" id="UP000037904"/>
    </source>
</evidence>
<dbReference type="SUPFAM" id="SSF56112">
    <property type="entry name" value="Protein kinase-like (PK-like)"/>
    <property type="match status" value="1"/>
</dbReference>
<dbReference type="Proteomes" id="UP000037904">
    <property type="component" value="Unassembled WGS sequence"/>
</dbReference>
<proteinExistence type="predicted"/>
<accession>A0A0N0V597</accession>
<gene>
    <name evidence="2" type="ORF">FLAG1_10203</name>
</gene>
<dbReference type="InterPro" id="IPR011009">
    <property type="entry name" value="Kinase-like_dom_sf"/>
</dbReference>